<keyword evidence="8" id="KW-1015">Disulfide bond</keyword>
<keyword evidence="6" id="KW-0186">Copper</keyword>
<evidence type="ECO:0000256" key="2">
    <source>
        <dbReference type="ARBA" id="ARBA00010676"/>
    </source>
</evidence>
<comment type="cofactor">
    <cofactor evidence="1">
        <name>Cu(2+)</name>
        <dbReference type="ChEBI" id="CHEBI:29036"/>
    </cofactor>
</comment>
<keyword evidence="9" id="KW-0325">Glycoprotein</keyword>
<dbReference type="PROSITE" id="PS00084">
    <property type="entry name" value="CU2_MONOOXYGENASE_1"/>
    <property type="match status" value="1"/>
</dbReference>
<dbReference type="GO" id="GO:0005507">
    <property type="term" value="F:copper ion binding"/>
    <property type="evidence" value="ECO:0007669"/>
    <property type="project" value="InterPro"/>
</dbReference>
<evidence type="ECO:0000256" key="1">
    <source>
        <dbReference type="ARBA" id="ARBA00001973"/>
    </source>
</evidence>
<dbReference type="InterPro" id="IPR028460">
    <property type="entry name" value="Tbh/DBH"/>
</dbReference>
<dbReference type="InterPro" id="IPR024548">
    <property type="entry name" value="Cu2_monoox_C"/>
</dbReference>
<evidence type="ECO:0000256" key="13">
    <source>
        <dbReference type="SAM" id="MobiDB-lite"/>
    </source>
</evidence>
<dbReference type="GO" id="GO:0042421">
    <property type="term" value="P:norepinephrine biosynthetic process"/>
    <property type="evidence" value="ECO:0007669"/>
    <property type="project" value="TreeGrafter"/>
</dbReference>
<dbReference type="GO" id="GO:0030667">
    <property type="term" value="C:secretory granule membrane"/>
    <property type="evidence" value="ECO:0007669"/>
    <property type="project" value="TreeGrafter"/>
</dbReference>
<dbReference type="GO" id="GO:0006589">
    <property type="term" value="P:octopamine biosynthetic process"/>
    <property type="evidence" value="ECO:0007669"/>
    <property type="project" value="TreeGrafter"/>
</dbReference>
<keyword evidence="16" id="KW-1185">Reference proteome</keyword>
<evidence type="ECO:0000256" key="12">
    <source>
        <dbReference type="ARBA" id="ARBA00082985"/>
    </source>
</evidence>
<dbReference type="GO" id="GO:0042420">
    <property type="term" value="P:dopamine catabolic process"/>
    <property type="evidence" value="ECO:0007669"/>
    <property type="project" value="TreeGrafter"/>
</dbReference>
<feature type="region of interest" description="Disordered" evidence="13">
    <location>
        <begin position="1"/>
        <end position="35"/>
    </location>
</feature>
<evidence type="ECO:0000256" key="6">
    <source>
        <dbReference type="ARBA" id="ARBA00023008"/>
    </source>
</evidence>
<evidence type="ECO:0000256" key="9">
    <source>
        <dbReference type="ARBA" id="ARBA00023180"/>
    </source>
</evidence>
<feature type="domain" description="Copper type II ascorbate-dependent monooxygenase N-terminal" evidence="14">
    <location>
        <begin position="351"/>
        <end position="476"/>
    </location>
</feature>
<dbReference type="FunFam" id="2.60.120.230:FF:000001">
    <property type="entry name" value="Monooxygenase, DBH-like 1"/>
    <property type="match status" value="1"/>
</dbReference>
<evidence type="ECO:0000256" key="7">
    <source>
        <dbReference type="ARBA" id="ARBA00023033"/>
    </source>
</evidence>
<sequence>MSSSSSSPNGSVQLRAQQRRPQLSPQQARAQPQLVSPLRRLPVLNLNPQAPPFVPQNAQPAFVLPVVPLLPPAPARRRLAANPPPQANVQQLRHLPARRRLRGVREPQPSTTTAVTLDSAGEQLVKEIADDHRARLRRFTHNCDMSPPKKSHSNFPIEDYEQSLSAVRHREELKLLDEVYLASTETYSLWPNHRRAKLLYQLNAWLERFHFEKEHLTNLRQELAARRSQLKNDRKLLTSIGSMLKMTSAGLSDDHFVDDSFNLRLDRSQDCELMSVSKTGFALKRRFATCDSRDYAIEQGTTQFIVMASVKKLAEIATVLDPAVEKNIGFGQVIASDSRNEELVDQEAFSFQITAKEFAVPSDETTYWCIVQKMPEQVAMLKHHAIKMEAIVQDGNEHLVHHMEIFHCEKPQKKEYEGRCRDKWRPRDSNSCNRVIAAWAKGAQAFIYPPEAGLPLGGRDSVPYIMVEIHYNNEKRVSGVVDSSGFKFTVTPNLRANDAGIMEIGLIYSDTMSIPPQQRAFPLTAFCPSACTKLYPDEGINIFGSQLHAHLTGRKLWTSIYRKGVKIGEINRDNHYSPHWQHIQKLEPSIRVRRGDVLMTTCVHETIDRKSTTFGGYSIIDEMCVNYLYYYPQSVVNVCKSSVNNDTLARFFQLNGVPSSIKLISERYDSIEWNGENVKDLMEMYSTASLNMHCLQDDGTLFKDREVNWSSVWRPRAIAPPFDRSPQRVECPAIND</sequence>
<dbReference type="PANTHER" id="PTHR10157:SF23">
    <property type="entry name" value="MOXD1 HOMOLOG 1"/>
    <property type="match status" value="1"/>
</dbReference>
<dbReference type="GO" id="GO:0004500">
    <property type="term" value="F:dopamine beta-monooxygenase activity"/>
    <property type="evidence" value="ECO:0007669"/>
    <property type="project" value="InterPro"/>
</dbReference>
<dbReference type="PANTHER" id="PTHR10157">
    <property type="entry name" value="DOPAMINE BETA HYDROXYLASE RELATED"/>
    <property type="match status" value="1"/>
</dbReference>
<dbReference type="InterPro" id="IPR020611">
    <property type="entry name" value="Cu2_ascorb_mOase_CS-1"/>
</dbReference>
<evidence type="ECO:0000313" key="17">
    <source>
        <dbReference type="WBParaSite" id="MBELARI_LOCUS1718"/>
    </source>
</evidence>
<keyword evidence="5" id="KW-0560">Oxidoreductase</keyword>
<keyword evidence="3" id="KW-0479">Metal-binding</keyword>
<keyword evidence="4" id="KW-0530">Neurotransmitter biosynthesis</keyword>
<dbReference type="FunFam" id="2.60.120.310:FF:000004">
    <property type="entry name" value="DBH-like monooxygenase protein 1"/>
    <property type="match status" value="1"/>
</dbReference>
<dbReference type="Proteomes" id="UP000887575">
    <property type="component" value="Unassembled WGS sequence"/>
</dbReference>
<dbReference type="Pfam" id="PF01082">
    <property type="entry name" value="Cu2_monooxygen"/>
    <property type="match status" value="1"/>
</dbReference>
<proteinExistence type="inferred from homology"/>
<feature type="domain" description="Copper type II ascorbate-dependent monooxygenase C-terminal" evidence="15">
    <location>
        <begin position="498"/>
        <end position="651"/>
    </location>
</feature>
<comment type="catalytic activity">
    <reaction evidence="10">
        <text>tyramine + L-ascorbate + O2 = (R)-octopamine + L-dehydroascorbate + H2O</text>
        <dbReference type="Rhea" id="RHEA:57132"/>
        <dbReference type="ChEBI" id="CHEBI:15377"/>
        <dbReference type="ChEBI" id="CHEBI:15379"/>
        <dbReference type="ChEBI" id="CHEBI:38290"/>
        <dbReference type="ChEBI" id="CHEBI:58539"/>
        <dbReference type="ChEBI" id="CHEBI:141486"/>
        <dbReference type="ChEBI" id="CHEBI:327995"/>
    </reaction>
    <physiologicalReaction direction="left-to-right" evidence="10">
        <dbReference type="Rhea" id="RHEA:57133"/>
    </physiologicalReaction>
</comment>
<keyword evidence="7" id="KW-0503">Monooxygenase</keyword>
<evidence type="ECO:0000256" key="10">
    <source>
        <dbReference type="ARBA" id="ARBA00051646"/>
    </source>
</evidence>
<evidence type="ECO:0000259" key="14">
    <source>
        <dbReference type="Pfam" id="PF01082"/>
    </source>
</evidence>
<dbReference type="Gene3D" id="2.60.120.310">
    <property type="entry name" value="Copper type II, ascorbate-dependent monooxygenase, N-terminal domain"/>
    <property type="match status" value="1"/>
</dbReference>
<feature type="compositionally biased region" description="Polar residues" evidence="13">
    <location>
        <begin position="8"/>
        <end position="30"/>
    </location>
</feature>
<dbReference type="SUPFAM" id="SSF49742">
    <property type="entry name" value="PHM/PNGase F"/>
    <property type="match status" value="2"/>
</dbReference>
<dbReference type="Pfam" id="PF03712">
    <property type="entry name" value="Cu2_monoox_C"/>
    <property type="match status" value="1"/>
</dbReference>
<evidence type="ECO:0000256" key="11">
    <source>
        <dbReference type="ARBA" id="ARBA00074505"/>
    </source>
</evidence>
<dbReference type="InterPro" id="IPR036939">
    <property type="entry name" value="Cu2_ascorb_mOase_N_sf"/>
</dbReference>
<dbReference type="InterPro" id="IPR014784">
    <property type="entry name" value="Cu2_ascorb_mOase-like_C"/>
</dbReference>
<dbReference type="InterPro" id="IPR000323">
    <property type="entry name" value="Cu2_ascorb_mOase_N"/>
</dbReference>
<evidence type="ECO:0000313" key="16">
    <source>
        <dbReference type="Proteomes" id="UP000887575"/>
    </source>
</evidence>
<evidence type="ECO:0000259" key="15">
    <source>
        <dbReference type="Pfam" id="PF03712"/>
    </source>
</evidence>
<dbReference type="InterPro" id="IPR008977">
    <property type="entry name" value="PHM/PNGase_F_dom_sf"/>
</dbReference>
<accession>A0AAF3ET00</accession>
<dbReference type="WBParaSite" id="MBELARI_LOCUS1718">
    <property type="protein sequence ID" value="MBELARI_LOCUS1718"/>
    <property type="gene ID" value="MBELARI_LOCUS1718"/>
</dbReference>
<comment type="similarity">
    <text evidence="2">Belongs to the copper type II ascorbate-dependent monooxygenase family.</text>
</comment>
<dbReference type="AlphaFoldDB" id="A0AAF3ET00"/>
<dbReference type="GO" id="GO:0005615">
    <property type="term" value="C:extracellular space"/>
    <property type="evidence" value="ECO:0007669"/>
    <property type="project" value="TreeGrafter"/>
</dbReference>
<evidence type="ECO:0000256" key="3">
    <source>
        <dbReference type="ARBA" id="ARBA00022723"/>
    </source>
</evidence>
<name>A0AAF3ET00_9BILA</name>
<evidence type="ECO:0000256" key="4">
    <source>
        <dbReference type="ARBA" id="ARBA00022979"/>
    </source>
</evidence>
<organism evidence="16 17">
    <name type="scientific">Mesorhabditis belari</name>
    <dbReference type="NCBI Taxonomy" id="2138241"/>
    <lineage>
        <taxon>Eukaryota</taxon>
        <taxon>Metazoa</taxon>
        <taxon>Ecdysozoa</taxon>
        <taxon>Nematoda</taxon>
        <taxon>Chromadorea</taxon>
        <taxon>Rhabditida</taxon>
        <taxon>Rhabditina</taxon>
        <taxon>Rhabditomorpha</taxon>
        <taxon>Rhabditoidea</taxon>
        <taxon>Rhabditidae</taxon>
        <taxon>Mesorhabditinae</taxon>
        <taxon>Mesorhabditis</taxon>
    </lineage>
</organism>
<protein>
    <recommendedName>
        <fullName evidence="11">Tyramine beta-hydroxylase</fullName>
    </recommendedName>
    <alternativeName>
        <fullName evidence="12">Tyramine beta-monooxygenase</fullName>
    </alternativeName>
</protein>
<dbReference type="InterPro" id="IPR000945">
    <property type="entry name" value="DBH-like"/>
</dbReference>
<evidence type="ECO:0000256" key="8">
    <source>
        <dbReference type="ARBA" id="ARBA00023157"/>
    </source>
</evidence>
<dbReference type="PRINTS" id="PR00767">
    <property type="entry name" value="DBMONOXGNASE"/>
</dbReference>
<evidence type="ECO:0000256" key="5">
    <source>
        <dbReference type="ARBA" id="ARBA00023002"/>
    </source>
</evidence>
<dbReference type="Gene3D" id="2.60.120.230">
    <property type="match status" value="1"/>
</dbReference>
<reference evidence="17" key="1">
    <citation type="submission" date="2024-02" db="UniProtKB">
        <authorList>
            <consortium name="WormBaseParasite"/>
        </authorList>
    </citation>
    <scope>IDENTIFICATION</scope>
</reference>